<keyword evidence="9 15" id="KW-0822">Tryptophan biosynthesis</keyword>
<dbReference type="EMBL" id="JAMZFT010000001">
    <property type="protein sequence ID" value="MCP1335801.1"/>
    <property type="molecule type" value="Genomic_DNA"/>
</dbReference>
<evidence type="ECO:0000256" key="13">
    <source>
        <dbReference type="ARBA" id="ARBA00025634"/>
    </source>
</evidence>
<keyword evidence="8 15" id="KW-0479">Metal-binding</keyword>
<feature type="domain" description="Chorismate-utilising enzyme C-terminal" evidence="16">
    <location>
        <begin position="232"/>
        <end position="485"/>
    </location>
</feature>
<dbReference type="GO" id="GO:0046872">
    <property type="term" value="F:metal ion binding"/>
    <property type="evidence" value="ECO:0007669"/>
    <property type="project" value="UniProtKB-KW"/>
</dbReference>
<keyword evidence="11 15" id="KW-0057">Aromatic amino acid biosynthesis</keyword>
<evidence type="ECO:0000256" key="5">
    <source>
        <dbReference type="ARBA" id="ARBA00012266"/>
    </source>
</evidence>
<dbReference type="InterPro" id="IPR015890">
    <property type="entry name" value="Chorismate_C"/>
</dbReference>
<evidence type="ECO:0000313" key="18">
    <source>
        <dbReference type="EMBL" id="MCP1335801.1"/>
    </source>
</evidence>
<organism evidence="18 19">
    <name type="scientific">Futiania mangrovi</name>
    <dbReference type="NCBI Taxonomy" id="2959716"/>
    <lineage>
        <taxon>Bacteria</taxon>
        <taxon>Pseudomonadati</taxon>
        <taxon>Pseudomonadota</taxon>
        <taxon>Alphaproteobacteria</taxon>
        <taxon>Futianiales</taxon>
        <taxon>Futianiaceae</taxon>
        <taxon>Futiania</taxon>
    </lineage>
</organism>
<comment type="pathway">
    <text evidence="2 15">Amino-acid biosynthesis; L-tryptophan biosynthesis; L-tryptophan from chorismate: step 1/5.</text>
</comment>
<dbReference type="Gene3D" id="3.60.120.10">
    <property type="entry name" value="Anthranilate synthase"/>
    <property type="match status" value="1"/>
</dbReference>
<gene>
    <name evidence="15 18" type="primary">trpE</name>
    <name evidence="18" type="ORF">NJQ99_05210</name>
</gene>
<dbReference type="InterPro" id="IPR005256">
    <property type="entry name" value="Anth_synth_I_PabB"/>
</dbReference>
<keyword evidence="10 15" id="KW-0460">Magnesium</keyword>
<evidence type="ECO:0000256" key="9">
    <source>
        <dbReference type="ARBA" id="ARBA00022822"/>
    </source>
</evidence>
<comment type="subunit">
    <text evidence="4 15">Heterotetramer consisting of two non-identical subunits: a beta subunit (TrpG) and a large alpha subunit (TrpE).</text>
</comment>
<dbReference type="Proteomes" id="UP001055804">
    <property type="component" value="Unassembled WGS sequence"/>
</dbReference>
<evidence type="ECO:0000256" key="15">
    <source>
        <dbReference type="RuleBase" id="RU364045"/>
    </source>
</evidence>
<comment type="catalytic activity">
    <reaction evidence="14 15">
        <text>chorismate + L-glutamine = anthranilate + pyruvate + L-glutamate + H(+)</text>
        <dbReference type="Rhea" id="RHEA:21732"/>
        <dbReference type="ChEBI" id="CHEBI:15361"/>
        <dbReference type="ChEBI" id="CHEBI:15378"/>
        <dbReference type="ChEBI" id="CHEBI:16567"/>
        <dbReference type="ChEBI" id="CHEBI:29748"/>
        <dbReference type="ChEBI" id="CHEBI:29985"/>
        <dbReference type="ChEBI" id="CHEBI:58359"/>
        <dbReference type="EC" id="4.1.3.27"/>
    </reaction>
</comment>
<comment type="similarity">
    <text evidence="3 15">Belongs to the anthranilate synthase component I family.</text>
</comment>
<dbReference type="PANTHER" id="PTHR11236:SF48">
    <property type="entry name" value="ISOCHORISMATE SYNTHASE MENF"/>
    <property type="match status" value="1"/>
</dbReference>
<evidence type="ECO:0000256" key="6">
    <source>
        <dbReference type="ARBA" id="ARBA00020653"/>
    </source>
</evidence>
<comment type="function">
    <text evidence="13 15">Part of a heterotetrameric complex that catalyzes the two-step biosynthesis of anthranilate, an intermediate in the biosynthesis of L-tryptophan. In the first step, the glutamine-binding beta subunit (TrpG) of anthranilate synthase (AS) provides the glutamine amidotransferase activity which generates ammonia as a substrate that, along with chorismate, is used in the second step, catalyzed by the large alpha subunit of AS (TrpE) to produce anthranilate. In the absence of TrpG, TrpE can synthesize anthranilate directly from chorismate and high concentrations of ammonia.</text>
</comment>
<evidence type="ECO:0000256" key="4">
    <source>
        <dbReference type="ARBA" id="ARBA00011575"/>
    </source>
</evidence>
<evidence type="ECO:0000256" key="10">
    <source>
        <dbReference type="ARBA" id="ARBA00022842"/>
    </source>
</evidence>
<keyword evidence="7 15" id="KW-0028">Amino-acid biosynthesis</keyword>
<dbReference type="SUPFAM" id="SSF56322">
    <property type="entry name" value="ADC synthase"/>
    <property type="match status" value="1"/>
</dbReference>
<reference evidence="18" key="1">
    <citation type="submission" date="2022-06" db="EMBL/GenBank/DDBJ databases">
        <title>Isolation and Genomics of Futiania mangrovii gen. nov., sp. nov., a Rare and Metabolically-versatile member in the Class Alphaproteobacteria.</title>
        <authorList>
            <person name="Liu L."/>
            <person name="Huang W.-C."/>
            <person name="Pan J."/>
            <person name="Li J."/>
            <person name="Huang Y."/>
            <person name="Du H."/>
            <person name="Liu Y."/>
            <person name="Li M."/>
        </authorList>
    </citation>
    <scope>NUCLEOTIDE SEQUENCE</scope>
    <source>
        <strain evidence="18">FT118</strain>
    </source>
</reference>
<dbReference type="InterPro" id="IPR005801">
    <property type="entry name" value="ADC_synthase"/>
</dbReference>
<dbReference type="AlphaFoldDB" id="A0A9J6PBE7"/>
<dbReference type="Pfam" id="PF00425">
    <property type="entry name" value="Chorismate_bind"/>
    <property type="match status" value="1"/>
</dbReference>
<evidence type="ECO:0000256" key="7">
    <source>
        <dbReference type="ARBA" id="ARBA00022605"/>
    </source>
</evidence>
<accession>A0A9J6PBE7</accession>
<evidence type="ECO:0000259" key="17">
    <source>
        <dbReference type="Pfam" id="PF04715"/>
    </source>
</evidence>
<evidence type="ECO:0000256" key="3">
    <source>
        <dbReference type="ARBA" id="ARBA00009562"/>
    </source>
</evidence>
<dbReference type="PRINTS" id="PR00095">
    <property type="entry name" value="ANTSNTHASEI"/>
</dbReference>
<sequence>MITSPAFDAFAAAYDAGRAQVVWTTYVADLETPVSAFLKLAHGRPQSFLFESVEGGAVRGRYSMICMKPDLIWRAFGSRSEINRSARYDPDAYEACEKPPLDALRDLIAETRIEDMPAELPPMAAGLFGYMGYDTVRLVERLPEPNTDVLGVPDAILVRPTIVVIFDSVKDLVTVVTPVRPEPGVSARAAHARACERLADVLADFERALPATGYDTRTLETAIPAPASNMSKEAYFEMVERAKEYILAGDIFQVVLSQRFAVPFPLPPFALYRALRRTNPSPYMYFLDFDGFSVVGSSPEILVRVRDGKVTIRPIAGTRPRGKDEAEDDALEADLLSDPKELAEHLMLLDLGRNDVGRVAEIGSVEVTEEFGIERYSHVMHIVSNVDGKVRGDVDALDALQAGLPAGTISGAPKVRAMEIIDELEPEKRGIYGGGIGYFAANGSMDTCLVLRTAVVKDGTMYVQAGGGVVADSTPEGEYQETVNKAKAVVRAAEEAVRFAASGGRRQ</sequence>
<proteinExistence type="inferred from homology"/>
<dbReference type="GO" id="GO:0004049">
    <property type="term" value="F:anthranilate synthase activity"/>
    <property type="evidence" value="ECO:0007669"/>
    <property type="project" value="UniProtKB-EC"/>
</dbReference>
<dbReference type="InterPro" id="IPR006805">
    <property type="entry name" value="Anth_synth_I_N"/>
</dbReference>
<evidence type="ECO:0000259" key="16">
    <source>
        <dbReference type="Pfam" id="PF00425"/>
    </source>
</evidence>
<evidence type="ECO:0000256" key="2">
    <source>
        <dbReference type="ARBA" id="ARBA00004873"/>
    </source>
</evidence>
<keyword evidence="19" id="KW-1185">Reference proteome</keyword>
<evidence type="ECO:0000256" key="1">
    <source>
        <dbReference type="ARBA" id="ARBA00001946"/>
    </source>
</evidence>
<comment type="caution">
    <text evidence="18">The sequence shown here is derived from an EMBL/GenBank/DDBJ whole genome shotgun (WGS) entry which is preliminary data.</text>
</comment>
<evidence type="ECO:0000256" key="14">
    <source>
        <dbReference type="ARBA" id="ARBA00047683"/>
    </source>
</evidence>
<feature type="domain" description="Anthranilate synthase component I N-terminal" evidence="17">
    <location>
        <begin position="29"/>
        <end position="174"/>
    </location>
</feature>
<dbReference type="PANTHER" id="PTHR11236">
    <property type="entry name" value="AMINOBENZOATE/ANTHRANILATE SYNTHASE"/>
    <property type="match status" value="1"/>
</dbReference>
<keyword evidence="12 15" id="KW-0456">Lyase</keyword>
<dbReference type="EC" id="4.1.3.27" evidence="5 15"/>
<dbReference type="InterPro" id="IPR019999">
    <property type="entry name" value="Anth_synth_I-like"/>
</dbReference>
<evidence type="ECO:0000256" key="8">
    <source>
        <dbReference type="ARBA" id="ARBA00022723"/>
    </source>
</evidence>
<evidence type="ECO:0000256" key="12">
    <source>
        <dbReference type="ARBA" id="ARBA00023239"/>
    </source>
</evidence>
<evidence type="ECO:0000256" key="11">
    <source>
        <dbReference type="ARBA" id="ARBA00023141"/>
    </source>
</evidence>
<dbReference type="NCBIfam" id="TIGR00564">
    <property type="entry name" value="trpE_most"/>
    <property type="match status" value="1"/>
</dbReference>
<protein>
    <recommendedName>
        <fullName evidence="6 15">Anthranilate synthase component 1</fullName>
        <ecNumber evidence="5 15">4.1.3.27</ecNumber>
    </recommendedName>
</protein>
<dbReference type="Pfam" id="PF04715">
    <property type="entry name" value="Anth_synt_I_N"/>
    <property type="match status" value="1"/>
</dbReference>
<comment type="cofactor">
    <cofactor evidence="1 15">
        <name>Mg(2+)</name>
        <dbReference type="ChEBI" id="CHEBI:18420"/>
    </cofactor>
</comment>
<dbReference type="GO" id="GO:0000162">
    <property type="term" value="P:L-tryptophan biosynthetic process"/>
    <property type="evidence" value="ECO:0007669"/>
    <property type="project" value="UniProtKB-KW"/>
</dbReference>
<evidence type="ECO:0000313" key="19">
    <source>
        <dbReference type="Proteomes" id="UP001055804"/>
    </source>
</evidence>
<dbReference type="RefSeq" id="WP_269331732.1">
    <property type="nucleotide sequence ID" value="NZ_JAMZFT010000001.1"/>
</dbReference>
<name>A0A9J6PBE7_9PROT</name>